<evidence type="ECO:0000256" key="3">
    <source>
        <dbReference type="ARBA" id="ARBA00022692"/>
    </source>
</evidence>
<dbReference type="InterPro" id="IPR020846">
    <property type="entry name" value="MFS_dom"/>
</dbReference>
<dbReference type="GO" id="GO:0022857">
    <property type="term" value="F:transmembrane transporter activity"/>
    <property type="evidence" value="ECO:0007669"/>
    <property type="project" value="InterPro"/>
</dbReference>
<dbReference type="AlphaFoldDB" id="A0A2S0KDN6"/>
<sequence length="491" mass="49921">MTIEPDESAVQRPGADGESAIGELNGSWRDLFSPAHAAAVAVLAGGIAIYAMNIFVTAALLPSAIDDIGGQRYFSWVTTTFMVASVLASMTVARLLARRGAAQSYLIAFLLFGAGALGAALVPSMESMLVMRVLQGLGGGLLAGLGYAVIRDALPQRLWTRATGVVSAMWGVGTLIGPALGGAFAQWGLWRGAFGLLAAVAVVLGVLALRVLPRHAAAEGAGDRFPLLSLTLLVLATAAFSMAAVVSGGTATVAALLIGVALTASFVLTERRASSPVLPHITYQRGNPLKWIYLTLGILSAAAMVEIFLPFFGQRLGGLSPLFAGIFGATVSIGWSTVQIFSASVDSPRVRRRLVLAGPVLMTVGLAVFAAAQRTDAGPWTVCLWATALLIAGAGVGCAFPHLSVSAMQSSDDDSENAKAAAGVGTAELIANTISSALIGVLVAAGGPTVVGSATTMGFGVALLGAAGIATAAFSLKNVRRRAGAESHPSP</sequence>
<dbReference type="PANTHER" id="PTHR42718:SF9">
    <property type="entry name" value="MAJOR FACILITATOR SUPERFAMILY MULTIDRUG TRANSPORTER MFSC"/>
    <property type="match status" value="1"/>
</dbReference>
<evidence type="ECO:0000256" key="4">
    <source>
        <dbReference type="ARBA" id="ARBA00022989"/>
    </source>
</evidence>
<gene>
    <name evidence="8" type="ORF">C6V83_05340</name>
</gene>
<dbReference type="EMBL" id="CP027433">
    <property type="protein sequence ID" value="AVL99788.1"/>
    <property type="molecule type" value="Genomic_DNA"/>
</dbReference>
<dbReference type="Proteomes" id="UP000239814">
    <property type="component" value="Chromosome"/>
</dbReference>
<feature type="transmembrane region" description="Helical" evidence="6">
    <location>
        <begin position="225"/>
        <end position="245"/>
    </location>
</feature>
<evidence type="ECO:0000256" key="5">
    <source>
        <dbReference type="ARBA" id="ARBA00023136"/>
    </source>
</evidence>
<keyword evidence="5 6" id="KW-0472">Membrane</keyword>
<evidence type="ECO:0000256" key="2">
    <source>
        <dbReference type="ARBA" id="ARBA00022448"/>
    </source>
</evidence>
<feature type="transmembrane region" description="Helical" evidence="6">
    <location>
        <begin position="129"/>
        <end position="150"/>
    </location>
</feature>
<evidence type="ECO:0000256" key="1">
    <source>
        <dbReference type="ARBA" id="ARBA00004651"/>
    </source>
</evidence>
<feature type="transmembrane region" description="Helical" evidence="6">
    <location>
        <begin position="162"/>
        <end position="187"/>
    </location>
</feature>
<feature type="transmembrane region" description="Helical" evidence="6">
    <location>
        <begin position="421"/>
        <end position="445"/>
    </location>
</feature>
<keyword evidence="9" id="KW-1185">Reference proteome</keyword>
<feature type="transmembrane region" description="Helical" evidence="6">
    <location>
        <begin position="291"/>
        <end position="313"/>
    </location>
</feature>
<keyword evidence="3 6" id="KW-0812">Transmembrane</keyword>
<name>A0A2S0KDN6_9ACTN</name>
<dbReference type="PROSITE" id="PS50850">
    <property type="entry name" value="MFS"/>
    <property type="match status" value="1"/>
</dbReference>
<feature type="transmembrane region" description="Helical" evidence="6">
    <location>
        <begin position="251"/>
        <end position="270"/>
    </location>
</feature>
<dbReference type="KEGG" id="git:C6V83_05340"/>
<protein>
    <submittedName>
        <fullName evidence="8">MFS transporter</fullName>
    </submittedName>
</protein>
<keyword evidence="2" id="KW-0813">Transport</keyword>
<organism evidence="8 9">
    <name type="scientific">Gordonia iterans</name>
    <dbReference type="NCBI Taxonomy" id="1004901"/>
    <lineage>
        <taxon>Bacteria</taxon>
        <taxon>Bacillati</taxon>
        <taxon>Actinomycetota</taxon>
        <taxon>Actinomycetes</taxon>
        <taxon>Mycobacteriales</taxon>
        <taxon>Gordoniaceae</taxon>
        <taxon>Gordonia</taxon>
    </lineage>
</organism>
<dbReference type="InterPro" id="IPR011701">
    <property type="entry name" value="MFS"/>
</dbReference>
<feature type="transmembrane region" description="Helical" evidence="6">
    <location>
        <begin position="378"/>
        <end position="400"/>
    </location>
</feature>
<evidence type="ECO:0000313" key="8">
    <source>
        <dbReference type="EMBL" id="AVL99788.1"/>
    </source>
</evidence>
<reference evidence="8 9" key="1">
    <citation type="submission" date="2018-03" db="EMBL/GenBank/DDBJ databases">
        <title>Characteristics and genome of n-alkane degrading marine bacteria Gordonia iterans isolated from crude oil contaminated in Tae-an, South Korea.</title>
        <authorList>
            <person name="Lee S.-S."/>
            <person name="Kim H."/>
        </authorList>
    </citation>
    <scope>NUCLEOTIDE SEQUENCE [LARGE SCALE GENOMIC DNA]</scope>
    <source>
        <strain evidence="8 9">Co17</strain>
    </source>
</reference>
<dbReference type="InterPro" id="IPR036259">
    <property type="entry name" value="MFS_trans_sf"/>
</dbReference>
<dbReference type="RefSeq" id="WP_105941520.1">
    <property type="nucleotide sequence ID" value="NZ_CP027433.1"/>
</dbReference>
<comment type="subcellular location">
    <subcellularLocation>
        <location evidence="1">Cell membrane</location>
        <topology evidence="1">Multi-pass membrane protein</topology>
    </subcellularLocation>
</comment>
<feature type="domain" description="Major facilitator superfamily (MFS) profile" evidence="7">
    <location>
        <begin position="39"/>
        <end position="480"/>
    </location>
</feature>
<evidence type="ECO:0000256" key="6">
    <source>
        <dbReference type="SAM" id="Phobius"/>
    </source>
</evidence>
<proteinExistence type="predicted"/>
<dbReference type="OrthoDB" id="3503984at2"/>
<dbReference type="Gene3D" id="1.20.1250.20">
    <property type="entry name" value="MFS general substrate transporter like domains"/>
    <property type="match status" value="1"/>
</dbReference>
<dbReference type="PANTHER" id="PTHR42718">
    <property type="entry name" value="MAJOR FACILITATOR SUPERFAMILY MULTIDRUG TRANSPORTER MFSC"/>
    <property type="match status" value="1"/>
</dbReference>
<keyword evidence="4 6" id="KW-1133">Transmembrane helix</keyword>
<accession>A0A2S0KDN6</accession>
<dbReference type="GO" id="GO:0005886">
    <property type="term" value="C:plasma membrane"/>
    <property type="evidence" value="ECO:0007669"/>
    <property type="project" value="UniProtKB-SubCell"/>
</dbReference>
<evidence type="ECO:0000259" key="7">
    <source>
        <dbReference type="PROSITE" id="PS50850"/>
    </source>
</evidence>
<dbReference type="SUPFAM" id="SSF103473">
    <property type="entry name" value="MFS general substrate transporter"/>
    <property type="match status" value="1"/>
</dbReference>
<dbReference type="Gene3D" id="1.20.1720.10">
    <property type="entry name" value="Multidrug resistance protein D"/>
    <property type="match status" value="1"/>
</dbReference>
<dbReference type="Pfam" id="PF07690">
    <property type="entry name" value="MFS_1"/>
    <property type="match status" value="1"/>
</dbReference>
<evidence type="ECO:0000313" key="9">
    <source>
        <dbReference type="Proteomes" id="UP000239814"/>
    </source>
</evidence>
<feature type="transmembrane region" description="Helical" evidence="6">
    <location>
        <begin position="319"/>
        <end position="342"/>
    </location>
</feature>
<feature type="transmembrane region" description="Helical" evidence="6">
    <location>
        <begin position="37"/>
        <end position="61"/>
    </location>
</feature>
<feature type="transmembrane region" description="Helical" evidence="6">
    <location>
        <begin position="105"/>
        <end position="123"/>
    </location>
</feature>
<feature type="transmembrane region" description="Helical" evidence="6">
    <location>
        <begin position="73"/>
        <end position="93"/>
    </location>
</feature>
<feature type="transmembrane region" description="Helical" evidence="6">
    <location>
        <begin position="354"/>
        <end position="372"/>
    </location>
</feature>
<feature type="transmembrane region" description="Helical" evidence="6">
    <location>
        <begin position="193"/>
        <end position="213"/>
    </location>
</feature>
<feature type="transmembrane region" description="Helical" evidence="6">
    <location>
        <begin position="457"/>
        <end position="476"/>
    </location>
</feature>